<keyword evidence="2" id="KW-1133">Transmembrane helix</keyword>
<evidence type="ECO:0000256" key="1">
    <source>
        <dbReference type="SAM" id="MobiDB-lite"/>
    </source>
</evidence>
<reference evidence="4" key="1">
    <citation type="journal article" date="2019" name="Int. J. Syst. Evol. Microbiol.">
        <title>The Global Catalogue of Microorganisms (GCM) 10K type strain sequencing project: providing services to taxonomists for standard genome sequencing and annotation.</title>
        <authorList>
            <consortium name="The Broad Institute Genomics Platform"/>
            <consortium name="The Broad Institute Genome Sequencing Center for Infectious Disease"/>
            <person name="Wu L."/>
            <person name="Ma J."/>
        </authorList>
    </citation>
    <scope>NUCLEOTIDE SEQUENCE [LARGE SCALE GENOMIC DNA]</scope>
    <source>
        <strain evidence="4">JCM 18409</strain>
    </source>
</reference>
<feature type="region of interest" description="Disordered" evidence="1">
    <location>
        <begin position="1"/>
        <end position="23"/>
    </location>
</feature>
<sequence length="187" mass="20332">MERGNDAVDASPPPPTANGTAPETAFDRHWSRDLLTSVRCSALLLGLLLLVDGGAGTLTGPRAALWVGLAALLFLVLFPTRVSAGQGWLVSRRLLGARRVRTDELVSVRCLDGVGQRLVLRDTFGVRVEIDPQVLISNPPLWHRLDEDARLSARRGSLTCGATALRRMAERIDRETARTVFEVSGLD</sequence>
<dbReference type="RefSeq" id="WP_345644362.1">
    <property type="nucleotide sequence ID" value="NZ_BAABKB010000003.1"/>
</dbReference>
<comment type="caution">
    <text evidence="3">The sequence shown here is derived from an EMBL/GenBank/DDBJ whole genome shotgun (WGS) entry which is preliminary data.</text>
</comment>
<keyword evidence="2" id="KW-0472">Membrane</keyword>
<evidence type="ECO:0000313" key="4">
    <source>
        <dbReference type="Proteomes" id="UP001501759"/>
    </source>
</evidence>
<keyword evidence="4" id="KW-1185">Reference proteome</keyword>
<organism evidence="3 4">
    <name type="scientific">Streptomyces siamensis</name>
    <dbReference type="NCBI Taxonomy" id="1274986"/>
    <lineage>
        <taxon>Bacteria</taxon>
        <taxon>Bacillati</taxon>
        <taxon>Actinomycetota</taxon>
        <taxon>Actinomycetes</taxon>
        <taxon>Kitasatosporales</taxon>
        <taxon>Streptomycetaceae</taxon>
        <taxon>Streptomyces</taxon>
    </lineage>
</organism>
<evidence type="ECO:0000256" key="2">
    <source>
        <dbReference type="SAM" id="Phobius"/>
    </source>
</evidence>
<proteinExistence type="predicted"/>
<feature type="transmembrane region" description="Helical" evidence="2">
    <location>
        <begin position="34"/>
        <end position="51"/>
    </location>
</feature>
<name>A0ABP9IQ40_9ACTN</name>
<dbReference type="EMBL" id="BAABKB010000003">
    <property type="protein sequence ID" value="GAA5002976.1"/>
    <property type="molecule type" value="Genomic_DNA"/>
</dbReference>
<accession>A0ABP9IQ40</accession>
<protein>
    <recommendedName>
        <fullName evidence="5">PH domain-containing protein</fullName>
    </recommendedName>
</protein>
<feature type="transmembrane region" description="Helical" evidence="2">
    <location>
        <begin position="63"/>
        <end position="84"/>
    </location>
</feature>
<gene>
    <name evidence="3" type="ORF">GCM10023335_18520</name>
</gene>
<dbReference type="Proteomes" id="UP001501759">
    <property type="component" value="Unassembled WGS sequence"/>
</dbReference>
<evidence type="ECO:0008006" key="5">
    <source>
        <dbReference type="Google" id="ProtNLM"/>
    </source>
</evidence>
<evidence type="ECO:0000313" key="3">
    <source>
        <dbReference type="EMBL" id="GAA5002976.1"/>
    </source>
</evidence>
<keyword evidence="2" id="KW-0812">Transmembrane</keyword>